<feature type="non-terminal residue" evidence="2">
    <location>
        <position position="1"/>
    </location>
</feature>
<feature type="region of interest" description="Disordered" evidence="1">
    <location>
        <begin position="358"/>
        <end position="381"/>
    </location>
</feature>
<organism evidence="2 3">
    <name type="scientific">Gossypium raimondii</name>
    <name type="common">Peruvian cotton</name>
    <name type="synonym">Gossypium klotzschianum subsp. raimondii</name>
    <dbReference type="NCBI Taxonomy" id="29730"/>
    <lineage>
        <taxon>Eukaryota</taxon>
        <taxon>Viridiplantae</taxon>
        <taxon>Streptophyta</taxon>
        <taxon>Embryophyta</taxon>
        <taxon>Tracheophyta</taxon>
        <taxon>Spermatophyta</taxon>
        <taxon>Magnoliopsida</taxon>
        <taxon>eudicotyledons</taxon>
        <taxon>Gunneridae</taxon>
        <taxon>Pentapetalae</taxon>
        <taxon>rosids</taxon>
        <taxon>malvids</taxon>
        <taxon>Malvales</taxon>
        <taxon>Malvaceae</taxon>
        <taxon>Malvoideae</taxon>
        <taxon>Gossypium</taxon>
    </lineage>
</organism>
<evidence type="ECO:0008006" key="4">
    <source>
        <dbReference type="Google" id="ProtNLM"/>
    </source>
</evidence>
<comment type="caution">
    <text evidence="2">The sequence shown here is derived from an EMBL/GenBank/DDBJ whole genome shotgun (WGS) entry which is preliminary data.</text>
</comment>
<sequence>RSNGKSVGRASKKVRRREEEPPHEGGGLDCIDMTALKPISFRDAVMNTNPTNNSLESNWEEEEDIKLREGDVKKEVVDGVPSIVFPNRVYSLIEESMSKTVVVKLLCGKLTIMLWNKVCALWKPSMRFQIMDIENDYYQAKFESVHDYKKVLVDGALYKRSKIQAIREMRLVIKIDHQSDKGSRGQFARVWESFRNNICWSIGDGQTTNFLNDCWILKLGPLRDHVLNGLILPTHIKGALILMLSWVLMATYGNRMEMSRVISQNYLSYFSSLELSGWIKSNFKGEIKFRNENVDSSINFVVLCWLRWKNRNMSIFQQYNNTIDELIRSLETFASTIRDADANKDRLRLGRVKINTDGASNRDDNRSTATGVIRDSHGNWV</sequence>
<name>A0A7J8NP96_GOSRA</name>
<feature type="region of interest" description="Disordered" evidence="1">
    <location>
        <begin position="1"/>
        <end position="28"/>
    </location>
</feature>
<dbReference type="EMBL" id="JABEZZ010000001">
    <property type="protein sequence ID" value="MBA0578819.1"/>
    <property type="molecule type" value="Genomic_DNA"/>
</dbReference>
<feature type="non-terminal residue" evidence="2">
    <location>
        <position position="381"/>
    </location>
</feature>
<dbReference type="Proteomes" id="UP000593578">
    <property type="component" value="Unassembled WGS sequence"/>
</dbReference>
<evidence type="ECO:0000256" key="1">
    <source>
        <dbReference type="SAM" id="MobiDB-lite"/>
    </source>
</evidence>
<gene>
    <name evidence="2" type="ORF">Gorai_021091</name>
</gene>
<dbReference type="AlphaFoldDB" id="A0A7J8NP96"/>
<proteinExistence type="predicted"/>
<reference evidence="2 3" key="1">
    <citation type="journal article" date="2019" name="Genome Biol. Evol.">
        <title>Insights into the evolution of the New World diploid cottons (Gossypium, subgenus Houzingenia) based on genome sequencing.</title>
        <authorList>
            <person name="Grover C.E."/>
            <person name="Arick M.A. 2nd"/>
            <person name="Thrash A."/>
            <person name="Conover J.L."/>
            <person name="Sanders W.S."/>
            <person name="Peterson D.G."/>
            <person name="Frelichowski J.E."/>
            <person name="Scheffler J.A."/>
            <person name="Scheffler B.E."/>
            <person name="Wendel J.F."/>
        </authorList>
    </citation>
    <scope>NUCLEOTIDE SEQUENCE [LARGE SCALE GENOMIC DNA]</scope>
    <source>
        <strain evidence="2">8</strain>
        <tissue evidence="2">Leaf</tissue>
    </source>
</reference>
<accession>A0A7J8NP96</accession>
<evidence type="ECO:0000313" key="3">
    <source>
        <dbReference type="Proteomes" id="UP000593578"/>
    </source>
</evidence>
<evidence type="ECO:0000313" key="2">
    <source>
        <dbReference type="EMBL" id="MBA0578819.1"/>
    </source>
</evidence>
<protein>
    <recommendedName>
        <fullName evidence="4">DUF4283 domain-containing protein</fullName>
    </recommendedName>
</protein>